<protein>
    <submittedName>
        <fullName evidence="1">Uncharacterized protein</fullName>
    </submittedName>
</protein>
<evidence type="ECO:0000313" key="1">
    <source>
        <dbReference type="EMBL" id="MDI2113961.1"/>
    </source>
</evidence>
<keyword evidence="2" id="KW-1185">Reference proteome</keyword>
<name>A0ABT6QAM6_9PROT</name>
<organism evidence="1 2">
    <name type="scientific">Commensalibacter nepenthis</name>
    <dbReference type="NCBI Taxonomy" id="3043872"/>
    <lineage>
        <taxon>Bacteria</taxon>
        <taxon>Pseudomonadati</taxon>
        <taxon>Pseudomonadota</taxon>
        <taxon>Alphaproteobacteria</taxon>
        <taxon>Acetobacterales</taxon>
        <taxon>Acetobacteraceae</taxon>
    </lineage>
</organism>
<gene>
    <name evidence="1" type="ORF">QJV33_11835</name>
</gene>
<accession>A0ABT6QAM6</accession>
<dbReference type="RefSeq" id="WP_281463613.1">
    <property type="nucleotide sequence ID" value="NZ_JASBAN010000010.1"/>
</dbReference>
<reference evidence="1" key="1">
    <citation type="submission" date="2023-05" db="EMBL/GenBank/DDBJ databases">
        <title>Whole genome sequence of Commensalibacter sp.</title>
        <authorList>
            <person name="Charoenyingcharoen P."/>
            <person name="Yukphan P."/>
        </authorList>
    </citation>
    <scope>NUCLEOTIDE SEQUENCE</scope>
    <source>
        <strain evidence="1">TBRC 10068</strain>
    </source>
</reference>
<feature type="non-terminal residue" evidence="1">
    <location>
        <position position="1"/>
    </location>
</feature>
<evidence type="ECO:0000313" key="2">
    <source>
        <dbReference type="Proteomes" id="UP001431775"/>
    </source>
</evidence>
<dbReference type="EMBL" id="JASBAN010000010">
    <property type="protein sequence ID" value="MDI2113961.1"/>
    <property type="molecule type" value="Genomic_DNA"/>
</dbReference>
<comment type="caution">
    <text evidence="1">The sequence shown here is derived from an EMBL/GenBank/DDBJ whole genome shotgun (WGS) entry which is preliminary data.</text>
</comment>
<dbReference type="Proteomes" id="UP001431775">
    <property type="component" value="Unassembled WGS sequence"/>
</dbReference>
<sequence length="64" mass="7458">KNHKEKMLSKLIEIKAIIPSKDKTEYLLNPWIANNFDESNFRELMSLFPDIDIPKLEVINGGKE</sequence>
<proteinExistence type="predicted"/>